<keyword evidence="1" id="KW-0812">Transmembrane</keyword>
<feature type="transmembrane region" description="Helical" evidence="1">
    <location>
        <begin position="93"/>
        <end position="117"/>
    </location>
</feature>
<organism evidence="3">
    <name type="scientific">hydrothermal vent metagenome</name>
    <dbReference type="NCBI Taxonomy" id="652676"/>
    <lineage>
        <taxon>unclassified sequences</taxon>
        <taxon>metagenomes</taxon>
        <taxon>ecological metagenomes</taxon>
    </lineage>
</organism>
<feature type="transmembrane region" description="Helical" evidence="1">
    <location>
        <begin position="220"/>
        <end position="238"/>
    </location>
</feature>
<proteinExistence type="predicted"/>
<feature type="transmembrane region" description="Helical" evidence="1">
    <location>
        <begin position="20"/>
        <end position="44"/>
    </location>
</feature>
<feature type="transmembrane region" description="Helical" evidence="1">
    <location>
        <begin position="171"/>
        <end position="190"/>
    </location>
</feature>
<dbReference type="GO" id="GO:0004175">
    <property type="term" value="F:endopeptidase activity"/>
    <property type="evidence" value="ECO:0007669"/>
    <property type="project" value="UniProtKB-ARBA"/>
</dbReference>
<feature type="transmembrane region" description="Helical" evidence="1">
    <location>
        <begin position="137"/>
        <end position="159"/>
    </location>
</feature>
<dbReference type="PANTHER" id="PTHR43592:SF15">
    <property type="entry name" value="CAAX AMINO TERMINAL PROTEASE FAMILY PROTEIN"/>
    <property type="match status" value="1"/>
</dbReference>
<name>A0A3B0SPU9_9ZZZZ</name>
<keyword evidence="1" id="KW-0472">Membrane</keyword>
<dbReference type="EMBL" id="UOEI01000350">
    <property type="protein sequence ID" value="VAW03017.1"/>
    <property type="molecule type" value="Genomic_DNA"/>
</dbReference>
<keyword evidence="1" id="KW-1133">Transmembrane helix</keyword>
<protein>
    <recommendedName>
        <fullName evidence="2">CAAX prenyl protease 2/Lysostaphin resistance protein A-like domain-containing protein</fullName>
    </recommendedName>
</protein>
<sequence>MTSAPPPPPGYLPVAKWRLLDVVIVFAAGFAGAIVATSIVMAAGEDPTQPFWFSIVFFAQSGASFIFAWWLSKRRGTGSLAADVGLIVRGRDWWGVPAGMVVQIAISLMILPLTVWLFPDGAPQQGVSEIAGQSKTILDQLAVFIAVAVAAPIVEEVIFRGMLLSVLARAMSKWPAIIVSGAIFGAVHLLDPNAIAVVPGLFLIGVVLAWVALRSGDLSLPIAIHSGINLLAAIGILYGEELMNWYQQQSAQLEGVIRLLL</sequence>
<dbReference type="PANTHER" id="PTHR43592">
    <property type="entry name" value="CAAX AMINO TERMINAL PROTEASE"/>
    <property type="match status" value="1"/>
</dbReference>
<evidence type="ECO:0000259" key="2">
    <source>
        <dbReference type="Pfam" id="PF02517"/>
    </source>
</evidence>
<dbReference type="GO" id="GO:0080120">
    <property type="term" value="P:CAAX-box protein maturation"/>
    <property type="evidence" value="ECO:0007669"/>
    <property type="project" value="UniProtKB-ARBA"/>
</dbReference>
<feature type="transmembrane region" description="Helical" evidence="1">
    <location>
        <begin position="196"/>
        <end position="213"/>
    </location>
</feature>
<gene>
    <name evidence="3" type="ORF">MNBD_ACTINO01-1368</name>
</gene>
<reference evidence="3" key="1">
    <citation type="submission" date="2018-06" db="EMBL/GenBank/DDBJ databases">
        <authorList>
            <person name="Zhirakovskaya E."/>
        </authorList>
    </citation>
    <scope>NUCLEOTIDE SEQUENCE</scope>
</reference>
<dbReference type="InterPro" id="IPR003675">
    <property type="entry name" value="Rce1/LyrA-like_dom"/>
</dbReference>
<feature type="transmembrane region" description="Helical" evidence="1">
    <location>
        <begin position="50"/>
        <end position="72"/>
    </location>
</feature>
<feature type="domain" description="CAAX prenyl protease 2/Lysostaphin resistance protein A-like" evidence="2">
    <location>
        <begin position="140"/>
        <end position="231"/>
    </location>
</feature>
<evidence type="ECO:0000313" key="3">
    <source>
        <dbReference type="EMBL" id="VAW03017.1"/>
    </source>
</evidence>
<dbReference type="Pfam" id="PF02517">
    <property type="entry name" value="Rce1-like"/>
    <property type="match status" value="1"/>
</dbReference>
<dbReference type="AlphaFoldDB" id="A0A3B0SPU9"/>
<accession>A0A3B0SPU9</accession>
<evidence type="ECO:0000256" key="1">
    <source>
        <dbReference type="SAM" id="Phobius"/>
    </source>
</evidence>